<organism evidence="12 13">
    <name type="scientific">Couchioplanes caeruleus</name>
    <dbReference type="NCBI Taxonomy" id="56438"/>
    <lineage>
        <taxon>Bacteria</taxon>
        <taxon>Bacillati</taxon>
        <taxon>Actinomycetota</taxon>
        <taxon>Actinomycetes</taxon>
        <taxon>Micromonosporales</taxon>
        <taxon>Micromonosporaceae</taxon>
        <taxon>Couchioplanes</taxon>
    </lineage>
</organism>
<keyword evidence="10" id="KW-0915">Sodium</keyword>
<keyword evidence="4 10" id="KW-1133">Transmembrane helix</keyword>
<dbReference type="PANTHER" id="PTHR28259">
    <property type="entry name" value="FLUORIDE EXPORT PROTEIN 1-RELATED"/>
    <property type="match status" value="1"/>
</dbReference>
<comment type="function">
    <text evidence="9 10">Fluoride-specific ion channel. Important for reducing fluoride concentration in the cell, thus reducing its toxicity.</text>
</comment>
<dbReference type="GO" id="GO:0046872">
    <property type="term" value="F:metal ion binding"/>
    <property type="evidence" value="ECO:0007669"/>
    <property type="project" value="UniProtKB-KW"/>
</dbReference>
<evidence type="ECO:0000256" key="7">
    <source>
        <dbReference type="ARBA" id="ARBA00035120"/>
    </source>
</evidence>
<evidence type="ECO:0000256" key="10">
    <source>
        <dbReference type="HAMAP-Rule" id="MF_00454"/>
    </source>
</evidence>
<dbReference type="HAMAP" id="MF_00454">
    <property type="entry name" value="FluC"/>
    <property type="match status" value="1"/>
</dbReference>
<dbReference type="GO" id="GO:0140114">
    <property type="term" value="P:cellular detoxification of fluoride"/>
    <property type="evidence" value="ECO:0007669"/>
    <property type="project" value="UniProtKB-UniRule"/>
</dbReference>
<evidence type="ECO:0000256" key="2">
    <source>
        <dbReference type="ARBA" id="ARBA00022475"/>
    </source>
</evidence>
<keyword evidence="2 10" id="KW-1003">Cell membrane</keyword>
<comment type="subcellular location">
    <subcellularLocation>
        <location evidence="1 10">Cell membrane</location>
        <topology evidence="1 10">Multi-pass membrane protein</topology>
    </subcellularLocation>
</comment>
<dbReference type="RefSeq" id="WP_342353736.1">
    <property type="nucleotide sequence ID" value="NZ_RJKL01000001.1"/>
</dbReference>
<dbReference type="GO" id="GO:0005886">
    <property type="term" value="C:plasma membrane"/>
    <property type="evidence" value="ECO:0007669"/>
    <property type="project" value="UniProtKB-SubCell"/>
</dbReference>
<comment type="activity regulation">
    <text evidence="10">Na(+) is not transported, but it plays an essential structural role and its presence is essential for fluoride channel function.</text>
</comment>
<keyword evidence="10" id="KW-0813">Transport</keyword>
<evidence type="ECO:0000256" key="4">
    <source>
        <dbReference type="ARBA" id="ARBA00022989"/>
    </source>
</evidence>
<reference evidence="12 13" key="1">
    <citation type="submission" date="2018-11" db="EMBL/GenBank/DDBJ databases">
        <title>Sequencing the genomes of 1000 actinobacteria strains.</title>
        <authorList>
            <person name="Klenk H.-P."/>
        </authorList>
    </citation>
    <scope>NUCLEOTIDE SEQUENCE [LARGE SCALE GENOMIC DNA]</scope>
    <source>
        <strain evidence="12 13">DSM 43634</strain>
    </source>
</reference>
<dbReference type="InterPro" id="IPR003691">
    <property type="entry name" value="FluC"/>
</dbReference>
<keyword evidence="5 10" id="KW-0472">Membrane</keyword>
<feature type="transmembrane region" description="Helical" evidence="10">
    <location>
        <begin position="88"/>
        <end position="111"/>
    </location>
</feature>
<dbReference type="GO" id="GO:0062054">
    <property type="term" value="F:fluoride channel activity"/>
    <property type="evidence" value="ECO:0007669"/>
    <property type="project" value="UniProtKB-UniRule"/>
</dbReference>
<evidence type="ECO:0000256" key="11">
    <source>
        <dbReference type="SAM" id="MobiDB-lite"/>
    </source>
</evidence>
<protein>
    <recommendedName>
        <fullName evidence="10">Fluoride-specific ion channel FluC</fullName>
    </recommendedName>
</protein>
<dbReference type="Pfam" id="PF02537">
    <property type="entry name" value="CRCB"/>
    <property type="match status" value="1"/>
</dbReference>
<keyword evidence="6 10" id="KW-0407">Ion channel</keyword>
<gene>
    <name evidence="10" type="primary">fluC</name>
    <name evidence="10" type="synonym">crcB</name>
    <name evidence="12" type="ORF">EDD30_3424</name>
</gene>
<comment type="caution">
    <text evidence="12">The sequence shown here is derived from an EMBL/GenBank/DDBJ whole genome shotgun (WGS) entry which is preliminary data.</text>
</comment>
<comment type="catalytic activity">
    <reaction evidence="8">
        <text>fluoride(in) = fluoride(out)</text>
        <dbReference type="Rhea" id="RHEA:76159"/>
        <dbReference type="ChEBI" id="CHEBI:17051"/>
    </reaction>
    <physiologicalReaction direction="left-to-right" evidence="8">
        <dbReference type="Rhea" id="RHEA:76160"/>
    </physiologicalReaction>
</comment>
<proteinExistence type="inferred from homology"/>
<accession>A0A3N1GKB1</accession>
<evidence type="ECO:0000313" key="12">
    <source>
        <dbReference type="EMBL" id="ROP30566.1"/>
    </source>
</evidence>
<name>A0A3N1GKB1_9ACTN</name>
<feature type="transmembrane region" description="Helical" evidence="10">
    <location>
        <begin position="57"/>
        <end position="82"/>
    </location>
</feature>
<evidence type="ECO:0000256" key="3">
    <source>
        <dbReference type="ARBA" id="ARBA00022692"/>
    </source>
</evidence>
<feature type="binding site" evidence="10">
    <location>
        <position position="131"/>
    </location>
    <ligand>
        <name>Na(+)</name>
        <dbReference type="ChEBI" id="CHEBI:29101"/>
        <note>structural</note>
    </ligand>
</feature>
<dbReference type="Proteomes" id="UP000271683">
    <property type="component" value="Unassembled WGS sequence"/>
</dbReference>
<feature type="compositionally biased region" description="Low complexity" evidence="11">
    <location>
        <begin position="21"/>
        <end position="41"/>
    </location>
</feature>
<dbReference type="AlphaFoldDB" id="A0A3N1GKB1"/>
<evidence type="ECO:0000313" key="13">
    <source>
        <dbReference type="Proteomes" id="UP000271683"/>
    </source>
</evidence>
<feature type="transmembrane region" description="Helical" evidence="10">
    <location>
        <begin position="151"/>
        <end position="173"/>
    </location>
</feature>
<evidence type="ECO:0000256" key="6">
    <source>
        <dbReference type="ARBA" id="ARBA00023303"/>
    </source>
</evidence>
<evidence type="ECO:0000256" key="5">
    <source>
        <dbReference type="ARBA" id="ARBA00023136"/>
    </source>
</evidence>
<dbReference type="EMBL" id="RJKL01000001">
    <property type="protein sequence ID" value="ROP30566.1"/>
    <property type="molecule type" value="Genomic_DNA"/>
</dbReference>
<dbReference type="PANTHER" id="PTHR28259:SF1">
    <property type="entry name" value="FLUORIDE EXPORT PROTEIN 1-RELATED"/>
    <property type="match status" value="1"/>
</dbReference>
<keyword evidence="3 10" id="KW-0812">Transmembrane</keyword>
<feature type="transmembrane region" description="Helical" evidence="10">
    <location>
        <begin position="123"/>
        <end position="145"/>
    </location>
</feature>
<keyword evidence="10" id="KW-0406">Ion transport</keyword>
<sequence>MDPETASRAGGVSRTRGISWTGGTSRAGTAGAASGSGAVPAEGGGAREGGADGGEGLGLVLAVVSAGGVLGALVRHGLAVAWPHEPAGFAWATWTVNVTGCLLIGVLMVLIRRFRPEQRLIRPFWGVGVLGGYTTFSTATVDVLQAAPGTALVYLAATLTGALAAVWLGTALAEAAVRR</sequence>
<keyword evidence="10" id="KW-0479">Metal-binding</keyword>
<evidence type="ECO:0000256" key="1">
    <source>
        <dbReference type="ARBA" id="ARBA00004651"/>
    </source>
</evidence>
<comment type="similarity">
    <text evidence="7 10">Belongs to the fluoride channel Fluc/FEX (TC 1.A.43) family.</text>
</comment>
<evidence type="ECO:0000256" key="9">
    <source>
        <dbReference type="ARBA" id="ARBA00049940"/>
    </source>
</evidence>
<evidence type="ECO:0000256" key="8">
    <source>
        <dbReference type="ARBA" id="ARBA00035585"/>
    </source>
</evidence>
<feature type="region of interest" description="Disordered" evidence="11">
    <location>
        <begin position="1"/>
        <end position="48"/>
    </location>
</feature>
<feature type="binding site" evidence="10">
    <location>
        <position position="134"/>
    </location>
    <ligand>
        <name>Na(+)</name>
        <dbReference type="ChEBI" id="CHEBI:29101"/>
        <note>structural</note>
    </ligand>
</feature>